<dbReference type="SUPFAM" id="SSF46950">
    <property type="entry name" value="Double-stranded DNA-binding domain"/>
    <property type="match status" value="1"/>
</dbReference>
<dbReference type="Gene3D" id="1.10.8.140">
    <property type="entry name" value="PDCD5-like"/>
    <property type="match status" value="1"/>
</dbReference>
<reference evidence="2" key="1">
    <citation type="submission" date="2021-01" db="EMBL/GenBank/DDBJ databases">
        <title>Active Sulfur Cycling in an Early Earth Analoge.</title>
        <authorList>
            <person name="Hahn C.R."/>
            <person name="Youssef N.H."/>
            <person name="Elshahed M."/>
        </authorList>
    </citation>
    <scope>NUCLEOTIDE SEQUENCE</scope>
    <source>
        <strain evidence="2">Zod_Metabat.1151</strain>
    </source>
</reference>
<name>A0A938YQT4_9ARCH</name>
<gene>
    <name evidence="2" type="ORF">JW744_01715</name>
</gene>
<evidence type="ECO:0000313" key="3">
    <source>
        <dbReference type="Proteomes" id="UP000809243"/>
    </source>
</evidence>
<dbReference type="InterPro" id="IPR002836">
    <property type="entry name" value="PDCD5-like"/>
</dbReference>
<sequence>MAEQNAKKQETERQKALEAEAQLNAIAGMLLDDAARARLGNVKLVNRELYLKAIQAIVYLQNSGRIQGKLDDEQLKNLLENLRDKREITIRRK</sequence>
<comment type="caution">
    <text evidence="2">The sequence shown here is derived from an EMBL/GenBank/DDBJ whole genome shotgun (WGS) entry which is preliminary data.</text>
</comment>
<dbReference type="InterPro" id="IPR036883">
    <property type="entry name" value="PDCD5-like_sf"/>
</dbReference>
<dbReference type="AlphaFoldDB" id="A0A938YQT4"/>
<dbReference type="Proteomes" id="UP000809243">
    <property type="component" value="Unassembled WGS sequence"/>
</dbReference>
<organism evidence="2 3">
    <name type="scientific">Candidatus Iainarchaeum sp</name>
    <dbReference type="NCBI Taxonomy" id="3101447"/>
    <lineage>
        <taxon>Archaea</taxon>
        <taxon>Candidatus Iainarchaeota</taxon>
        <taxon>Candidatus Iainarchaeia</taxon>
        <taxon>Candidatus Iainarchaeales</taxon>
        <taxon>Candidatus Iainarchaeaceae</taxon>
        <taxon>Candidatus Iainarchaeum</taxon>
    </lineage>
</organism>
<dbReference type="EMBL" id="JAFGDB010000028">
    <property type="protein sequence ID" value="MBN2067165.1"/>
    <property type="molecule type" value="Genomic_DNA"/>
</dbReference>
<proteinExistence type="inferred from homology"/>
<comment type="similarity">
    <text evidence="1">Belongs to the PDCD5 family.</text>
</comment>
<dbReference type="PIRSF" id="PIRSF015730">
    <property type="entry name" value="TFAR19"/>
    <property type="match status" value="1"/>
</dbReference>
<dbReference type="Pfam" id="PF01984">
    <property type="entry name" value="dsDNA_bind"/>
    <property type="match status" value="1"/>
</dbReference>
<evidence type="ECO:0000313" key="2">
    <source>
        <dbReference type="EMBL" id="MBN2067165.1"/>
    </source>
</evidence>
<keyword evidence="2" id="KW-0238">DNA-binding</keyword>
<evidence type="ECO:0000256" key="1">
    <source>
        <dbReference type="ARBA" id="ARBA00010490"/>
    </source>
</evidence>
<dbReference type="GO" id="GO:0003677">
    <property type="term" value="F:DNA binding"/>
    <property type="evidence" value="ECO:0007669"/>
    <property type="project" value="UniProtKB-KW"/>
</dbReference>
<accession>A0A938YQT4</accession>
<protein>
    <submittedName>
        <fullName evidence="2">DNA-binding protein</fullName>
    </submittedName>
</protein>